<feature type="non-terminal residue" evidence="4">
    <location>
        <position position="1"/>
    </location>
</feature>
<dbReference type="InterPro" id="IPR000089">
    <property type="entry name" value="Biotin_lipoyl"/>
</dbReference>
<reference evidence="4" key="2">
    <citation type="journal article" date="2014" name="ISME J.">
        <title>Microbial stratification in low pH oxic and suboxic macroscopic growths along an acid mine drainage.</title>
        <authorList>
            <person name="Mendez-Garcia C."/>
            <person name="Mesa V."/>
            <person name="Sprenger R.R."/>
            <person name="Richter M."/>
            <person name="Diez M.S."/>
            <person name="Solano J."/>
            <person name="Bargiela R."/>
            <person name="Golyshina O.V."/>
            <person name="Manteca A."/>
            <person name="Ramos J.L."/>
            <person name="Gallego J.R."/>
            <person name="Llorente I."/>
            <person name="Martins Dos Santos V.A."/>
            <person name="Jensen O.N."/>
            <person name="Pelaez A.I."/>
            <person name="Sanchez J."/>
            <person name="Ferrer M."/>
        </authorList>
    </citation>
    <scope>NUCLEOTIDE SEQUENCE</scope>
</reference>
<accession>T1DF86</accession>
<feature type="domain" description="Lipoyl-binding" evidence="3">
    <location>
        <begin position="2"/>
        <end position="83"/>
    </location>
</feature>
<keyword evidence="2" id="KW-0450">Lipoyl</keyword>
<dbReference type="InterPro" id="IPR002930">
    <property type="entry name" value="GCV_H"/>
</dbReference>
<dbReference type="GO" id="GO:0009249">
    <property type="term" value="P:protein lipoylation"/>
    <property type="evidence" value="ECO:0007669"/>
    <property type="project" value="TreeGrafter"/>
</dbReference>
<evidence type="ECO:0000313" key="4">
    <source>
        <dbReference type="EMBL" id="EQD80590.1"/>
    </source>
</evidence>
<dbReference type="InterPro" id="IPR003016">
    <property type="entry name" value="2-oxoA_DH_lipoyl-BS"/>
</dbReference>
<reference evidence="4" key="1">
    <citation type="submission" date="2013-08" db="EMBL/GenBank/DDBJ databases">
        <authorList>
            <person name="Mendez C."/>
            <person name="Richter M."/>
            <person name="Ferrer M."/>
            <person name="Sanchez J."/>
        </authorList>
    </citation>
    <scope>NUCLEOTIDE SEQUENCE</scope>
</reference>
<dbReference type="PROSITE" id="PS50968">
    <property type="entry name" value="BIOTINYL_LIPOYL"/>
    <property type="match status" value="1"/>
</dbReference>
<dbReference type="PROSITE" id="PS00189">
    <property type="entry name" value="LIPOYL"/>
    <property type="match status" value="1"/>
</dbReference>
<organism evidence="4">
    <name type="scientific">mine drainage metagenome</name>
    <dbReference type="NCBI Taxonomy" id="410659"/>
    <lineage>
        <taxon>unclassified sequences</taxon>
        <taxon>metagenomes</taxon>
        <taxon>ecological metagenomes</taxon>
    </lineage>
</organism>
<dbReference type="InterPro" id="IPR033753">
    <property type="entry name" value="GCV_H/Fam206"/>
</dbReference>
<dbReference type="GO" id="GO:0005960">
    <property type="term" value="C:glycine cleavage complex"/>
    <property type="evidence" value="ECO:0007669"/>
    <property type="project" value="InterPro"/>
</dbReference>
<evidence type="ECO:0000256" key="2">
    <source>
        <dbReference type="ARBA" id="ARBA00022823"/>
    </source>
</evidence>
<dbReference type="HAMAP" id="MF_00272">
    <property type="entry name" value="GcvH"/>
    <property type="match status" value="1"/>
</dbReference>
<comment type="caution">
    <text evidence="4">The sequence shown here is derived from an EMBL/GenBank/DDBJ whole genome shotgun (WGS) entry which is preliminary data.</text>
</comment>
<dbReference type="InterPro" id="IPR018247">
    <property type="entry name" value="EF_Hand_1_Ca_BS"/>
</dbReference>
<dbReference type="GO" id="GO:0005829">
    <property type="term" value="C:cytosol"/>
    <property type="evidence" value="ECO:0007669"/>
    <property type="project" value="TreeGrafter"/>
</dbReference>
<dbReference type="PANTHER" id="PTHR11715">
    <property type="entry name" value="GLYCINE CLEAVAGE SYSTEM H PROTEIN"/>
    <property type="match status" value="1"/>
</dbReference>
<dbReference type="Pfam" id="PF01597">
    <property type="entry name" value="GCV_H"/>
    <property type="match status" value="1"/>
</dbReference>
<evidence type="ECO:0000256" key="1">
    <source>
        <dbReference type="ARBA" id="ARBA00009249"/>
    </source>
</evidence>
<dbReference type="SUPFAM" id="SSF51230">
    <property type="entry name" value="Single hybrid motif"/>
    <property type="match status" value="1"/>
</dbReference>
<protein>
    <submittedName>
        <fullName evidence="4">Glycine cleavage H-protein</fullName>
    </submittedName>
</protein>
<dbReference type="Gene3D" id="2.40.50.100">
    <property type="match status" value="1"/>
</dbReference>
<dbReference type="InterPro" id="IPR011053">
    <property type="entry name" value="Single_hybrid_motif"/>
</dbReference>
<dbReference type="CDD" id="cd06848">
    <property type="entry name" value="GCS_H"/>
    <property type="match status" value="1"/>
</dbReference>
<dbReference type="GO" id="GO:0019464">
    <property type="term" value="P:glycine decarboxylation via glycine cleavage system"/>
    <property type="evidence" value="ECO:0007669"/>
    <property type="project" value="InterPro"/>
</dbReference>
<name>T1DF86_9ZZZZ</name>
<dbReference type="PROSITE" id="PS00018">
    <property type="entry name" value="EF_HAND_1"/>
    <property type="match status" value="1"/>
</dbReference>
<dbReference type="EMBL" id="AUZX01000560">
    <property type="protein sequence ID" value="EQD80590.1"/>
    <property type="molecule type" value="Genomic_DNA"/>
</dbReference>
<proteinExistence type="inferred from homology"/>
<dbReference type="AlphaFoldDB" id="T1DF86"/>
<dbReference type="PANTHER" id="PTHR11715:SF3">
    <property type="entry name" value="GLYCINE CLEAVAGE SYSTEM H PROTEIN-RELATED"/>
    <property type="match status" value="1"/>
</dbReference>
<gene>
    <name evidence="4" type="ORF">B1A_00737</name>
</gene>
<comment type="similarity">
    <text evidence="1">Belongs to the GcvH family.</text>
</comment>
<evidence type="ECO:0000259" key="3">
    <source>
        <dbReference type="PROSITE" id="PS50968"/>
    </source>
</evidence>
<sequence length="104" mass="11238">GEATVGISDFAQQQLTDIVYLDMPKEGKKVKKGETLLSIESVKSAEDVFSPVSGTVISVNKELESKPESVNSNPYGSWIVKIKVDENPTGLMSAAEYKKFIGGQ</sequence>
<dbReference type="NCBIfam" id="NF002270">
    <property type="entry name" value="PRK01202.1"/>
    <property type="match status" value="1"/>
</dbReference>